<name>A0ABR1XXG8_9PEZI</name>
<evidence type="ECO:0000313" key="1">
    <source>
        <dbReference type="EMBL" id="KAK8170125.1"/>
    </source>
</evidence>
<sequence length="203" mass="23196">MSRERRTLERLGERANPWKGLSESRRWKSLALHESIPQSRCSDSSAFSRTLHRQAKLRLSQYSSYFSPGWTSCRSRCLSLLKRDAGGGRILMLLLLPCASPPVLCLRCSSWYRQMLLKLRFDAWSQRTDCIVRNQRAGKQCIRWVKASRMMSIEGSPHPIDPSLNTDDTHSRFRSSLMARKSARRVGNMGLLAWKPPGSSNVA</sequence>
<accession>A0ABR1XXG8</accession>
<gene>
    <name evidence="1" type="ORF">IWX90DRAFT_431702</name>
</gene>
<feature type="non-terminal residue" evidence="1">
    <location>
        <position position="203"/>
    </location>
</feature>
<proteinExistence type="predicted"/>
<evidence type="ECO:0000313" key="2">
    <source>
        <dbReference type="Proteomes" id="UP001456524"/>
    </source>
</evidence>
<reference evidence="1 2" key="1">
    <citation type="journal article" date="2022" name="G3 (Bethesda)">
        <title>Enemy or ally: a genomic approach to elucidate the lifestyle of Phyllosticta citrichinaensis.</title>
        <authorList>
            <person name="Buijs V.A."/>
            <person name="Groenewald J.Z."/>
            <person name="Haridas S."/>
            <person name="LaButti K.M."/>
            <person name="Lipzen A."/>
            <person name="Martin F.M."/>
            <person name="Barry K."/>
            <person name="Grigoriev I.V."/>
            <person name="Crous P.W."/>
            <person name="Seidl M.F."/>
        </authorList>
    </citation>
    <scope>NUCLEOTIDE SEQUENCE [LARGE SCALE GENOMIC DNA]</scope>
    <source>
        <strain evidence="1 2">CBS 129764</strain>
    </source>
</reference>
<comment type="caution">
    <text evidence="1">The sequence shown here is derived from an EMBL/GenBank/DDBJ whole genome shotgun (WGS) entry which is preliminary data.</text>
</comment>
<dbReference type="EMBL" id="JBBWUH010000004">
    <property type="protein sequence ID" value="KAK8170125.1"/>
    <property type="molecule type" value="Genomic_DNA"/>
</dbReference>
<keyword evidence="2" id="KW-1185">Reference proteome</keyword>
<organism evidence="1 2">
    <name type="scientific">Phyllosticta citrichinensis</name>
    <dbReference type="NCBI Taxonomy" id="1130410"/>
    <lineage>
        <taxon>Eukaryota</taxon>
        <taxon>Fungi</taxon>
        <taxon>Dikarya</taxon>
        <taxon>Ascomycota</taxon>
        <taxon>Pezizomycotina</taxon>
        <taxon>Dothideomycetes</taxon>
        <taxon>Dothideomycetes incertae sedis</taxon>
        <taxon>Botryosphaeriales</taxon>
        <taxon>Phyllostictaceae</taxon>
        <taxon>Phyllosticta</taxon>
    </lineage>
</organism>
<protein>
    <submittedName>
        <fullName evidence="1">Uncharacterized protein</fullName>
    </submittedName>
</protein>
<dbReference type="Proteomes" id="UP001456524">
    <property type="component" value="Unassembled WGS sequence"/>
</dbReference>